<feature type="transmembrane region" description="Helical" evidence="5">
    <location>
        <begin position="407"/>
        <end position="429"/>
    </location>
</feature>
<reference evidence="8" key="1">
    <citation type="submission" date="2022-11" db="UniProtKB">
        <authorList>
            <consortium name="WormBaseParasite"/>
        </authorList>
    </citation>
    <scope>IDENTIFICATION</scope>
</reference>
<dbReference type="PROSITE" id="PS50850">
    <property type="entry name" value="MFS"/>
    <property type="match status" value="1"/>
</dbReference>
<feature type="transmembrane region" description="Helical" evidence="5">
    <location>
        <begin position="316"/>
        <end position="335"/>
    </location>
</feature>
<dbReference type="GO" id="GO:0022857">
    <property type="term" value="F:transmembrane transporter activity"/>
    <property type="evidence" value="ECO:0007669"/>
    <property type="project" value="InterPro"/>
</dbReference>
<feature type="transmembrane region" description="Helical" evidence="5">
    <location>
        <begin position="79"/>
        <end position="98"/>
    </location>
</feature>
<dbReference type="PANTHER" id="PTHR11662">
    <property type="entry name" value="SOLUTE CARRIER FAMILY 17"/>
    <property type="match status" value="1"/>
</dbReference>
<feature type="transmembrane region" description="Helical" evidence="5">
    <location>
        <begin position="375"/>
        <end position="395"/>
    </location>
</feature>
<evidence type="ECO:0000256" key="2">
    <source>
        <dbReference type="ARBA" id="ARBA00022692"/>
    </source>
</evidence>
<evidence type="ECO:0000256" key="4">
    <source>
        <dbReference type="ARBA" id="ARBA00023136"/>
    </source>
</evidence>
<evidence type="ECO:0000313" key="8">
    <source>
        <dbReference type="WBParaSite" id="sdigi.contig1198.g10266.t1"/>
    </source>
</evidence>
<dbReference type="InterPro" id="IPR036259">
    <property type="entry name" value="MFS_trans_sf"/>
</dbReference>
<accession>A0A915PI03</accession>
<dbReference type="Gene3D" id="1.20.1250.20">
    <property type="entry name" value="MFS general substrate transporter like domains"/>
    <property type="match status" value="2"/>
</dbReference>
<name>A0A915PI03_9BILA</name>
<dbReference type="InterPro" id="IPR011701">
    <property type="entry name" value="MFS"/>
</dbReference>
<dbReference type="SUPFAM" id="SSF103473">
    <property type="entry name" value="MFS general substrate transporter"/>
    <property type="match status" value="1"/>
</dbReference>
<evidence type="ECO:0000256" key="5">
    <source>
        <dbReference type="SAM" id="Phobius"/>
    </source>
</evidence>
<sequence>MVNRTAVDMLSEASISNSTRSTTKCTRRVDTSAGFDDTTTGEMVWPKDVQGYVLGAFFWGYLSSQIIGGYLASRYGGRAVISFSIVGCIILTLISPLAAKTSVYAFVAVRVLMGVVQGPIFPAFHAMWSLWAPPLERSLLTGVTYAGAQIGNTAVMPLSGLLCKYGFAGGWPSIFYVIGIGGILWCIFWFIYASNAPSHSKHISKNELNYIESSLGDTKTSTGKKVSRPVPWLSILKSRPVWALFCGHFAADWSGHMMVTTLPLFMNDVLGLDFDSLGYLTAIPYIAYFICMNIGGFAADKLQNAKILSTIGVRRLAMIVSLGSQAIFLVASGYCGCGQDMLVTTFLTLGVGLSGIQYAGYMVNYLDIAPAFTGPILGIGNTIPAVGGIIGPMLVGQLTPTGSQEEWQLVFWITAGVLVTGTAIFCLFASDEVQPWALLDNAGTECELEQKTLNNSE</sequence>
<dbReference type="GO" id="GO:0016020">
    <property type="term" value="C:membrane"/>
    <property type="evidence" value="ECO:0007669"/>
    <property type="project" value="UniProtKB-SubCell"/>
</dbReference>
<proteinExistence type="predicted"/>
<feature type="transmembrane region" description="Helical" evidence="5">
    <location>
        <begin position="143"/>
        <end position="167"/>
    </location>
</feature>
<dbReference type="InterPro" id="IPR020846">
    <property type="entry name" value="MFS_dom"/>
</dbReference>
<evidence type="ECO:0000313" key="7">
    <source>
        <dbReference type="Proteomes" id="UP000887581"/>
    </source>
</evidence>
<evidence type="ECO:0000256" key="3">
    <source>
        <dbReference type="ARBA" id="ARBA00022989"/>
    </source>
</evidence>
<dbReference type="AlphaFoldDB" id="A0A915PI03"/>
<keyword evidence="3 5" id="KW-1133">Transmembrane helix</keyword>
<feature type="transmembrane region" description="Helical" evidence="5">
    <location>
        <begin position="277"/>
        <end position="295"/>
    </location>
</feature>
<comment type="subcellular location">
    <subcellularLocation>
        <location evidence="1">Membrane</location>
        <topology evidence="1">Multi-pass membrane protein</topology>
    </subcellularLocation>
</comment>
<feature type="transmembrane region" description="Helical" evidence="5">
    <location>
        <begin position="52"/>
        <end position="72"/>
    </location>
</feature>
<feature type="transmembrane region" description="Helical" evidence="5">
    <location>
        <begin position="173"/>
        <end position="192"/>
    </location>
</feature>
<feature type="domain" description="Major facilitator superfamily (MFS) profile" evidence="6">
    <location>
        <begin position="1"/>
        <end position="433"/>
    </location>
</feature>
<keyword evidence="7" id="KW-1185">Reference proteome</keyword>
<dbReference type="InterPro" id="IPR050382">
    <property type="entry name" value="MFS_Na/Anion_cotransporter"/>
</dbReference>
<feature type="transmembrane region" description="Helical" evidence="5">
    <location>
        <begin position="104"/>
        <end position="131"/>
    </location>
</feature>
<dbReference type="CDD" id="cd17318">
    <property type="entry name" value="MFS_SLC17"/>
    <property type="match status" value="1"/>
</dbReference>
<protein>
    <submittedName>
        <fullName evidence="8">Major facilitator superfamily (MFS) profile domain-containing protein</fullName>
    </submittedName>
</protein>
<dbReference type="Pfam" id="PF07690">
    <property type="entry name" value="MFS_1"/>
    <property type="match status" value="1"/>
</dbReference>
<dbReference type="FunFam" id="1.20.1250.20:FF:000532">
    <property type="entry name" value="SLC (SoLute Carrier) homolog"/>
    <property type="match status" value="1"/>
</dbReference>
<organism evidence="7 8">
    <name type="scientific">Setaria digitata</name>
    <dbReference type="NCBI Taxonomy" id="48799"/>
    <lineage>
        <taxon>Eukaryota</taxon>
        <taxon>Metazoa</taxon>
        <taxon>Ecdysozoa</taxon>
        <taxon>Nematoda</taxon>
        <taxon>Chromadorea</taxon>
        <taxon>Rhabditida</taxon>
        <taxon>Spirurina</taxon>
        <taxon>Spiruromorpha</taxon>
        <taxon>Filarioidea</taxon>
        <taxon>Setariidae</taxon>
        <taxon>Setaria</taxon>
    </lineage>
</organism>
<dbReference type="PANTHER" id="PTHR11662:SF399">
    <property type="entry name" value="FI19708P1-RELATED"/>
    <property type="match status" value="1"/>
</dbReference>
<evidence type="ECO:0000259" key="6">
    <source>
        <dbReference type="PROSITE" id="PS50850"/>
    </source>
</evidence>
<dbReference type="Proteomes" id="UP000887581">
    <property type="component" value="Unplaced"/>
</dbReference>
<keyword evidence="2 5" id="KW-0812">Transmembrane</keyword>
<evidence type="ECO:0000256" key="1">
    <source>
        <dbReference type="ARBA" id="ARBA00004141"/>
    </source>
</evidence>
<dbReference type="GO" id="GO:0006820">
    <property type="term" value="P:monoatomic anion transport"/>
    <property type="evidence" value="ECO:0007669"/>
    <property type="project" value="TreeGrafter"/>
</dbReference>
<feature type="transmembrane region" description="Helical" evidence="5">
    <location>
        <begin position="341"/>
        <end position="363"/>
    </location>
</feature>
<keyword evidence="4 5" id="KW-0472">Membrane</keyword>
<dbReference type="WBParaSite" id="sdigi.contig1198.g10266.t1">
    <property type="protein sequence ID" value="sdigi.contig1198.g10266.t1"/>
    <property type="gene ID" value="sdigi.contig1198.g10266"/>
</dbReference>